<protein>
    <recommendedName>
        <fullName evidence="8">Mediator of RNA polymerase II transcription subunit 36a</fullName>
    </recommendedName>
</protein>
<dbReference type="PANTHER" id="PTHR10335">
    <property type="entry name" value="RRNA 2-O-METHYLTRANSFERASE FIBRILLARIN"/>
    <property type="match status" value="1"/>
</dbReference>
<accession>A0A804PK09</accession>
<dbReference type="GO" id="GO:0032259">
    <property type="term" value="P:methylation"/>
    <property type="evidence" value="ECO:0007669"/>
    <property type="project" value="UniProtKB-KW"/>
</dbReference>
<dbReference type="SUPFAM" id="SSF53335">
    <property type="entry name" value="S-adenosyl-L-methionine-dependent methyltransferases"/>
    <property type="match status" value="1"/>
</dbReference>
<organism evidence="6 7">
    <name type="scientific">Zea mays</name>
    <name type="common">Maize</name>
    <dbReference type="NCBI Taxonomy" id="4577"/>
    <lineage>
        <taxon>Eukaryota</taxon>
        <taxon>Viridiplantae</taxon>
        <taxon>Streptophyta</taxon>
        <taxon>Embryophyta</taxon>
        <taxon>Tracheophyta</taxon>
        <taxon>Spermatophyta</taxon>
        <taxon>Magnoliopsida</taxon>
        <taxon>Liliopsida</taxon>
        <taxon>Poales</taxon>
        <taxon>Poaceae</taxon>
        <taxon>PACMAD clade</taxon>
        <taxon>Panicoideae</taxon>
        <taxon>Andropogonodae</taxon>
        <taxon>Andropogoneae</taxon>
        <taxon>Tripsacinae</taxon>
        <taxon>Zea</taxon>
    </lineage>
</organism>
<dbReference type="GO" id="GO:0003723">
    <property type="term" value="F:RNA binding"/>
    <property type="evidence" value="ECO:0007669"/>
    <property type="project" value="UniProtKB-KW"/>
</dbReference>
<dbReference type="Gene3D" id="3.40.50.150">
    <property type="entry name" value="Vaccinia Virus protein VP39"/>
    <property type="match status" value="1"/>
</dbReference>
<name>A0A804PK09_MAIZE</name>
<evidence type="ECO:0000256" key="5">
    <source>
        <dbReference type="ARBA" id="ARBA00022884"/>
    </source>
</evidence>
<dbReference type="InterPro" id="IPR029063">
    <property type="entry name" value="SAM-dependent_MTases_sf"/>
</dbReference>
<dbReference type="PANTHER" id="PTHR10335:SF0">
    <property type="entry name" value="RRNA 2'-O-METHYLTRANSFERASE FIBRILLARIN 1-RELATED"/>
    <property type="match status" value="1"/>
</dbReference>
<evidence type="ECO:0008006" key="8">
    <source>
        <dbReference type="Google" id="ProtNLM"/>
    </source>
</evidence>
<dbReference type="InParanoid" id="A0A804PK09"/>
<reference evidence="7" key="1">
    <citation type="journal article" date="2009" name="Science">
        <title>The B73 maize genome: complexity, diversity, and dynamics.</title>
        <authorList>
            <person name="Schnable P.S."/>
            <person name="Ware D."/>
            <person name="Fulton R.S."/>
            <person name="Stein J.C."/>
            <person name="Wei F."/>
            <person name="Pasternak S."/>
            <person name="Liang C."/>
            <person name="Zhang J."/>
            <person name="Fulton L."/>
            <person name="Graves T.A."/>
            <person name="Minx P."/>
            <person name="Reily A.D."/>
            <person name="Courtney L."/>
            <person name="Kruchowski S.S."/>
            <person name="Tomlinson C."/>
            <person name="Strong C."/>
            <person name="Delehaunty K."/>
            <person name="Fronick C."/>
            <person name="Courtney B."/>
            <person name="Rock S.M."/>
            <person name="Belter E."/>
            <person name="Du F."/>
            <person name="Kim K."/>
            <person name="Abbott R.M."/>
            <person name="Cotton M."/>
            <person name="Levy A."/>
            <person name="Marchetto P."/>
            <person name="Ochoa K."/>
            <person name="Jackson S.M."/>
            <person name="Gillam B."/>
            <person name="Chen W."/>
            <person name="Yan L."/>
            <person name="Higginbotham J."/>
            <person name="Cardenas M."/>
            <person name="Waligorski J."/>
            <person name="Applebaum E."/>
            <person name="Phelps L."/>
            <person name="Falcone J."/>
            <person name="Kanchi K."/>
            <person name="Thane T."/>
            <person name="Scimone A."/>
            <person name="Thane N."/>
            <person name="Henke J."/>
            <person name="Wang T."/>
            <person name="Ruppert J."/>
            <person name="Shah N."/>
            <person name="Rotter K."/>
            <person name="Hodges J."/>
            <person name="Ingenthron E."/>
            <person name="Cordes M."/>
            <person name="Kohlberg S."/>
            <person name="Sgro J."/>
            <person name="Delgado B."/>
            <person name="Mead K."/>
            <person name="Chinwalla A."/>
            <person name="Leonard S."/>
            <person name="Crouse K."/>
            <person name="Collura K."/>
            <person name="Kudrna D."/>
            <person name="Currie J."/>
            <person name="He R."/>
            <person name="Angelova A."/>
            <person name="Rajasekar S."/>
            <person name="Mueller T."/>
            <person name="Lomeli R."/>
            <person name="Scara G."/>
            <person name="Ko A."/>
            <person name="Delaney K."/>
            <person name="Wissotski M."/>
            <person name="Lopez G."/>
            <person name="Campos D."/>
            <person name="Braidotti M."/>
            <person name="Ashley E."/>
            <person name="Golser W."/>
            <person name="Kim H."/>
            <person name="Lee S."/>
            <person name="Lin J."/>
            <person name="Dujmic Z."/>
            <person name="Kim W."/>
            <person name="Talag J."/>
            <person name="Zuccolo A."/>
            <person name="Fan C."/>
            <person name="Sebastian A."/>
            <person name="Kramer M."/>
            <person name="Spiegel L."/>
            <person name="Nascimento L."/>
            <person name="Zutavern T."/>
            <person name="Miller B."/>
            <person name="Ambroise C."/>
            <person name="Muller S."/>
            <person name="Spooner W."/>
            <person name="Narechania A."/>
            <person name="Ren L."/>
            <person name="Wei S."/>
            <person name="Kumari S."/>
            <person name="Faga B."/>
            <person name="Levy M.J."/>
            <person name="McMahan L."/>
            <person name="Van Buren P."/>
            <person name="Vaughn M.W."/>
            <person name="Ying K."/>
            <person name="Yeh C.-T."/>
            <person name="Emrich S.J."/>
            <person name="Jia Y."/>
            <person name="Kalyanaraman A."/>
            <person name="Hsia A.-P."/>
            <person name="Barbazuk W.B."/>
            <person name="Baucom R.S."/>
            <person name="Brutnell T.P."/>
            <person name="Carpita N.C."/>
            <person name="Chaparro C."/>
            <person name="Chia J.-M."/>
            <person name="Deragon J.-M."/>
            <person name="Estill J.C."/>
            <person name="Fu Y."/>
            <person name="Jeddeloh J.A."/>
            <person name="Han Y."/>
            <person name="Lee H."/>
            <person name="Li P."/>
            <person name="Lisch D.R."/>
            <person name="Liu S."/>
            <person name="Liu Z."/>
            <person name="Nagel D.H."/>
            <person name="McCann M.C."/>
            <person name="SanMiguel P."/>
            <person name="Myers A.M."/>
            <person name="Nettleton D."/>
            <person name="Nguyen J."/>
            <person name="Penning B.W."/>
            <person name="Ponnala L."/>
            <person name="Schneider K.L."/>
            <person name="Schwartz D.C."/>
            <person name="Sharma A."/>
            <person name="Soderlund C."/>
            <person name="Springer N.M."/>
            <person name="Sun Q."/>
            <person name="Wang H."/>
            <person name="Waterman M."/>
            <person name="Westerman R."/>
            <person name="Wolfgruber T.K."/>
            <person name="Yang L."/>
            <person name="Yu Y."/>
            <person name="Zhang L."/>
            <person name="Zhou S."/>
            <person name="Zhu Q."/>
            <person name="Bennetzen J.L."/>
            <person name="Dawe R.K."/>
            <person name="Jiang J."/>
            <person name="Jiang N."/>
            <person name="Presting G.G."/>
            <person name="Wessler S.R."/>
            <person name="Aluru S."/>
            <person name="Martienssen R.A."/>
            <person name="Clifton S.W."/>
            <person name="McCombie W.R."/>
            <person name="Wing R.A."/>
            <person name="Wilson R.K."/>
        </authorList>
    </citation>
    <scope>NUCLEOTIDE SEQUENCE [LARGE SCALE GENOMIC DNA]</scope>
    <source>
        <strain evidence="7">cv. B73</strain>
    </source>
</reference>
<dbReference type="AlphaFoldDB" id="A0A804PK09"/>
<sequence>MNSWVKNLFLQSGGEARMAMLKNEDGTKVECRVWNPFRSKLAAAVLGGVDNIWIAPGTHVLYVSHVSDIVGPDGLVYAVEFSQEWKRPCQHGKEEDQCDPHY</sequence>
<dbReference type="Gramene" id="Zm00001eb244660_T001">
    <property type="protein sequence ID" value="Zm00001eb244660_P001"/>
    <property type="gene ID" value="Zm00001eb244660"/>
</dbReference>
<reference evidence="6" key="3">
    <citation type="submission" date="2021-05" db="UniProtKB">
        <authorList>
            <consortium name="EnsemblPlants"/>
        </authorList>
    </citation>
    <scope>IDENTIFICATION</scope>
    <source>
        <strain evidence="6">cv. B73</strain>
    </source>
</reference>
<evidence type="ECO:0000256" key="4">
    <source>
        <dbReference type="ARBA" id="ARBA00022679"/>
    </source>
</evidence>
<dbReference type="Pfam" id="PF01269">
    <property type="entry name" value="Fibrillarin"/>
    <property type="match status" value="1"/>
</dbReference>
<dbReference type="Proteomes" id="UP000007305">
    <property type="component" value="Chromosome 5"/>
</dbReference>
<evidence type="ECO:0000313" key="7">
    <source>
        <dbReference type="Proteomes" id="UP000007305"/>
    </source>
</evidence>
<dbReference type="SMART" id="SM01206">
    <property type="entry name" value="Fibrillarin"/>
    <property type="match status" value="1"/>
</dbReference>
<proteinExistence type="inferred from homology"/>
<keyword evidence="5" id="KW-0694">RNA-binding</keyword>
<keyword evidence="2" id="KW-0698">rRNA processing</keyword>
<evidence type="ECO:0000256" key="2">
    <source>
        <dbReference type="ARBA" id="ARBA00022552"/>
    </source>
</evidence>
<evidence type="ECO:0000256" key="1">
    <source>
        <dbReference type="ARBA" id="ARBA00010632"/>
    </source>
</evidence>
<dbReference type="InterPro" id="IPR000692">
    <property type="entry name" value="Fibrillarin"/>
</dbReference>
<dbReference type="GO" id="GO:0006364">
    <property type="term" value="P:rRNA processing"/>
    <property type="evidence" value="ECO:0007669"/>
    <property type="project" value="UniProtKB-KW"/>
</dbReference>
<keyword evidence="3" id="KW-0489">Methyltransferase</keyword>
<evidence type="ECO:0000256" key="3">
    <source>
        <dbReference type="ARBA" id="ARBA00022603"/>
    </source>
</evidence>
<keyword evidence="4" id="KW-0808">Transferase</keyword>
<comment type="similarity">
    <text evidence="1">Belongs to the methyltransferase superfamily. Fibrillarin family.</text>
</comment>
<evidence type="ECO:0000313" key="6">
    <source>
        <dbReference type="EnsemblPlants" id="Zm00001eb244660_P001"/>
    </source>
</evidence>
<reference evidence="6" key="2">
    <citation type="submission" date="2019-07" db="EMBL/GenBank/DDBJ databases">
        <authorList>
            <person name="Seetharam A."/>
            <person name="Woodhouse M."/>
            <person name="Cannon E."/>
        </authorList>
    </citation>
    <scope>NUCLEOTIDE SEQUENCE [LARGE SCALE GENOMIC DNA]</scope>
    <source>
        <strain evidence="6">cv. B73</strain>
    </source>
</reference>
<dbReference type="EnsemblPlants" id="Zm00001eb244660_T001">
    <property type="protein sequence ID" value="Zm00001eb244660_P001"/>
    <property type="gene ID" value="Zm00001eb244660"/>
</dbReference>
<keyword evidence="7" id="KW-1185">Reference proteome</keyword>
<dbReference type="GO" id="GO:0008168">
    <property type="term" value="F:methyltransferase activity"/>
    <property type="evidence" value="ECO:0007669"/>
    <property type="project" value="UniProtKB-KW"/>
</dbReference>